<reference evidence="2" key="1">
    <citation type="submission" date="2022-06" db="EMBL/GenBank/DDBJ databases">
        <title>Devosia sp. XJ19-45 genome assembly.</title>
        <authorList>
            <person name="Li B."/>
            <person name="Cai M."/>
            <person name="Nie G."/>
            <person name="Li W."/>
        </authorList>
    </citation>
    <scope>NUCLEOTIDE SEQUENCE</scope>
    <source>
        <strain evidence="2">XJ19-45</strain>
    </source>
</reference>
<dbReference type="InterPro" id="IPR006311">
    <property type="entry name" value="TAT_signal"/>
</dbReference>
<dbReference type="PANTHER" id="PTHR30024:SF46">
    <property type="entry name" value="ABC TRANSPORTER, SUBSTRATE-BINDING LIPOPROTEIN"/>
    <property type="match status" value="1"/>
</dbReference>
<protein>
    <submittedName>
        <fullName evidence="2">PhnD/SsuA/transferrin family substrate-binding protein</fullName>
    </submittedName>
</protein>
<keyword evidence="1" id="KW-0732">Signal</keyword>
<comment type="caution">
    <text evidence="2">The sequence shown here is derived from an EMBL/GenBank/DDBJ whole genome shotgun (WGS) entry which is preliminary data.</text>
</comment>
<dbReference type="AlphaFoldDB" id="A0A9Q4ARC3"/>
<dbReference type="PROSITE" id="PS51318">
    <property type="entry name" value="TAT"/>
    <property type="match status" value="1"/>
</dbReference>
<sequence length="330" mass="34103">MSTSFKITRRTALVGLAGTAITLATPALLRAAPAARLALYGPPAGPTITLAHAVATGALGEIAQDVSLTVWRNPDELRAGLTSGTIDLSVVPAQAAATLYNRGMGVRLVNVMTNGLLYVIAPEQMLNGFADLAGKRLAVPFPNDTPDFIVRALLARHGIADSVELTPAGSPMEAAQLLMTGRIDAAVLSEPVATVIGIRGREAGRTLARAINLQEEWGRVTGLGPVVPQAGLAVTKRFSEDHGDLIAPLQALLVNATAQMIGAPAEAAEHASGPLEQPASVLAQSIPHCNLTATPASEARPALEAMFSLMAESDPAIIGGRLPDDGFYAL</sequence>
<proteinExistence type="predicted"/>
<dbReference type="RefSeq" id="WP_254675748.1">
    <property type="nucleotide sequence ID" value="NZ_JAMWDU010000009.1"/>
</dbReference>
<dbReference type="Pfam" id="PF12974">
    <property type="entry name" value="Phosphonate-bd"/>
    <property type="match status" value="1"/>
</dbReference>
<accession>A0A9Q4ARC3</accession>
<evidence type="ECO:0000313" key="3">
    <source>
        <dbReference type="Proteomes" id="UP001060275"/>
    </source>
</evidence>
<dbReference type="Gene3D" id="3.40.190.10">
    <property type="entry name" value="Periplasmic binding protein-like II"/>
    <property type="match status" value="2"/>
</dbReference>
<gene>
    <name evidence="2" type="ORF">NF348_18050</name>
</gene>
<feature type="signal peptide" evidence="1">
    <location>
        <begin position="1"/>
        <end position="31"/>
    </location>
</feature>
<name>A0A9Q4ARC3_9HYPH</name>
<dbReference type="PANTHER" id="PTHR30024">
    <property type="entry name" value="ALIPHATIC SULFONATES-BINDING PROTEIN-RELATED"/>
    <property type="match status" value="1"/>
</dbReference>
<feature type="chain" id="PRO_5040177939" evidence="1">
    <location>
        <begin position="32"/>
        <end position="330"/>
    </location>
</feature>
<dbReference type="EMBL" id="JAMWDU010000009">
    <property type="protein sequence ID" value="MCP8889018.1"/>
    <property type="molecule type" value="Genomic_DNA"/>
</dbReference>
<dbReference type="SUPFAM" id="SSF53850">
    <property type="entry name" value="Periplasmic binding protein-like II"/>
    <property type="match status" value="1"/>
</dbReference>
<dbReference type="InterPro" id="IPR027024">
    <property type="entry name" value="UCP027386_ABC_sbc_TM0202"/>
</dbReference>
<evidence type="ECO:0000256" key="1">
    <source>
        <dbReference type="SAM" id="SignalP"/>
    </source>
</evidence>
<organism evidence="2 3">
    <name type="scientific">Devosia ureilytica</name>
    <dbReference type="NCBI Taxonomy" id="2952754"/>
    <lineage>
        <taxon>Bacteria</taxon>
        <taxon>Pseudomonadati</taxon>
        <taxon>Pseudomonadota</taxon>
        <taxon>Alphaproteobacteria</taxon>
        <taxon>Hyphomicrobiales</taxon>
        <taxon>Devosiaceae</taxon>
        <taxon>Devosia</taxon>
    </lineage>
</organism>
<keyword evidence="3" id="KW-1185">Reference proteome</keyword>
<dbReference type="PIRSF" id="PIRSF027386">
    <property type="entry name" value="UCP027386_ABC_sbc_TM0202"/>
    <property type="match status" value="1"/>
</dbReference>
<dbReference type="Proteomes" id="UP001060275">
    <property type="component" value="Unassembled WGS sequence"/>
</dbReference>
<evidence type="ECO:0000313" key="2">
    <source>
        <dbReference type="EMBL" id="MCP8889018.1"/>
    </source>
</evidence>